<keyword evidence="2" id="KW-1185">Reference proteome</keyword>
<organism evidence="1 2">
    <name type="scientific">Desulfocicer vacuolatum DSM 3385</name>
    <dbReference type="NCBI Taxonomy" id="1121400"/>
    <lineage>
        <taxon>Bacteria</taxon>
        <taxon>Pseudomonadati</taxon>
        <taxon>Thermodesulfobacteriota</taxon>
        <taxon>Desulfobacteria</taxon>
        <taxon>Desulfobacterales</taxon>
        <taxon>Desulfobacteraceae</taxon>
        <taxon>Desulfocicer</taxon>
    </lineage>
</organism>
<sequence>MSAANHDLILLLNKPYDYWGDGYKKISFFKEGAGIFLCAPILERGHSYSGALLMSLFKNNYKINILAFLIVNIQL</sequence>
<dbReference type="AlphaFoldDB" id="A0A1W2DD39"/>
<gene>
    <name evidence="1" type="ORF">SAMN02746065_1172</name>
</gene>
<reference evidence="1 2" key="1">
    <citation type="submission" date="2017-04" db="EMBL/GenBank/DDBJ databases">
        <authorList>
            <person name="Afonso C.L."/>
            <person name="Miller P.J."/>
            <person name="Scott M.A."/>
            <person name="Spackman E."/>
            <person name="Goraichik I."/>
            <person name="Dimitrov K.M."/>
            <person name="Suarez D.L."/>
            <person name="Swayne D.E."/>
        </authorList>
    </citation>
    <scope>NUCLEOTIDE SEQUENCE [LARGE SCALE GENOMIC DNA]</scope>
    <source>
        <strain evidence="1 2">DSM 3385</strain>
    </source>
</reference>
<proteinExistence type="predicted"/>
<evidence type="ECO:0000313" key="1">
    <source>
        <dbReference type="EMBL" id="SMC95405.1"/>
    </source>
</evidence>
<dbReference type="EMBL" id="FWXY01000017">
    <property type="protein sequence ID" value="SMC95405.1"/>
    <property type="molecule type" value="Genomic_DNA"/>
</dbReference>
<dbReference type="RefSeq" id="WP_084070185.1">
    <property type="nucleotide sequence ID" value="NZ_FWXY01000017.1"/>
</dbReference>
<evidence type="ECO:0000313" key="2">
    <source>
        <dbReference type="Proteomes" id="UP000192418"/>
    </source>
</evidence>
<dbReference type="Proteomes" id="UP000192418">
    <property type="component" value="Unassembled WGS sequence"/>
</dbReference>
<protein>
    <submittedName>
        <fullName evidence="1">Uncharacterized protein</fullName>
    </submittedName>
</protein>
<dbReference type="STRING" id="1121400.SAMN02746065_1172"/>
<accession>A0A1W2DD39</accession>
<name>A0A1W2DD39_9BACT</name>